<dbReference type="PROSITE" id="PS51257">
    <property type="entry name" value="PROKAR_LIPOPROTEIN"/>
    <property type="match status" value="1"/>
</dbReference>
<proteinExistence type="predicted"/>
<keyword evidence="1" id="KW-0472">Membrane</keyword>
<dbReference type="EMBL" id="JBHTHX010002358">
    <property type="protein sequence ID" value="MFD0890319.1"/>
    <property type="molecule type" value="Genomic_DNA"/>
</dbReference>
<evidence type="ECO:0000313" key="2">
    <source>
        <dbReference type="EMBL" id="MFD0890319.1"/>
    </source>
</evidence>
<gene>
    <name evidence="2" type="ORF">ACFQ08_37745</name>
</gene>
<name>A0ABW3E537_9ACTN</name>
<evidence type="ECO:0000256" key="1">
    <source>
        <dbReference type="SAM" id="Phobius"/>
    </source>
</evidence>
<dbReference type="Proteomes" id="UP001597024">
    <property type="component" value="Unassembled WGS sequence"/>
</dbReference>
<comment type="caution">
    <text evidence="2">The sequence shown here is derived from an EMBL/GenBank/DDBJ whole genome shotgun (WGS) entry which is preliminary data.</text>
</comment>
<sequence>MRVYLDNRIGLALTGAVLTGAGSYACLRGRGGLSSQPRDDRIMGRGLPAYLEQHAWLGWLAALLLVVLALLSIRWLLRALGWGRVGRSSATGTAMLGVAVKEIEGLVRVRVRHSKGDRLRVAITCGPATDVGRLVARLNKDAVAKVRRTIGEEDLGAWVRLHVRSR</sequence>
<keyword evidence="1" id="KW-0812">Transmembrane</keyword>
<accession>A0ABW3E537</accession>
<organism evidence="2 3">
    <name type="scientific">Streptosporangium algeriense</name>
    <dbReference type="NCBI Taxonomy" id="1682748"/>
    <lineage>
        <taxon>Bacteria</taxon>
        <taxon>Bacillati</taxon>
        <taxon>Actinomycetota</taxon>
        <taxon>Actinomycetes</taxon>
        <taxon>Streptosporangiales</taxon>
        <taxon>Streptosporangiaceae</taxon>
        <taxon>Streptosporangium</taxon>
    </lineage>
</organism>
<feature type="transmembrane region" description="Helical" evidence="1">
    <location>
        <begin position="56"/>
        <end position="77"/>
    </location>
</feature>
<reference evidence="3" key="1">
    <citation type="journal article" date="2019" name="Int. J. Syst. Evol. Microbiol.">
        <title>The Global Catalogue of Microorganisms (GCM) 10K type strain sequencing project: providing services to taxonomists for standard genome sequencing and annotation.</title>
        <authorList>
            <consortium name="The Broad Institute Genomics Platform"/>
            <consortium name="The Broad Institute Genome Sequencing Center for Infectious Disease"/>
            <person name="Wu L."/>
            <person name="Ma J."/>
        </authorList>
    </citation>
    <scope>NUCLEOTIDE SEQUENCE [LARGE SCALE GENOMIC DNA]</scope>
    <source>
        <strain evidence="3">CCUG 62974</strain>
    </source>
</reference>
<evidence type="ECO:0000313" key="3">
    <source>
        <dbReference type="Proteomes" id="UP001597024"/>
    </source>
</evidence>
<keyword evidence="1" id="KW-1133">Transmembrane helix</keyword>
<keyword evidence="3" id="KW-1185">Reference proteome</keyword>
<protein>
    <recommendedName>
        <fullName evidence="4">Alkaline shock response membrane anchor protein AmaP</fullName>
    </recommendedName>
</protein>
<evidence type="ECO:0008006" key="4">
    <source>
        <dbReference type="Google" id="ProtNLM"/>
    </source>
</evidence>